<keyword evidence="3" id="KW-1185">Reference proteome</keyword>
<evidence type="ECO:0000259" key="1">
    <source>
        <dbReference type="Pfam" id="PF25453"/>
    </source>
</evidence>
<reference evidence="3" key="1">
    <citation type="journal article" date="2024" name="J Bioinform Genom">
        <title>Complete genome sequence of the type strain bacterium Sphaerochaeta associata GLS2t (VKM B-2742)t.</title>
        <authorList>
            <person name="Troshina O.Y."/>
            <person name="Tepeeva A.N."/>
            <person name="Arzamasceva V.O."/>
            <person name="Whitman W.B."/>
            <person name="Varghese N."/>
            <person name="Shapiro N."/>
            <person name="Woyke T."/>
            <person name="Kripides N.C."/>
            <person name="Vasilenko O.V."/>
        </authorList>
    </citation>
    <scope>NUCLEOTIDE SEQUENCE [LARGE SCALE GENOMIC DNA]</scope>
    <source>
        <strain evidence="3">GLS2T</strain>
    </source>
</reference>
<feature type="domain" description="DUF7898" evidence="1">
    <location>
        <begin position="24"/>
        <end position="94"/>
    </location>
</feature>
<proteinExistence type="predicted"/>
<gene>
    <name evidence="2" type="ORF">MUG09_05690</name>
</gene>
<evidence type="ECO:0000313" key="2">
    <source>
        <dbReference type="EMBL" id="UOM52265.1"/>
    </source>
</evidence>
<organism evidence="2 3">
    <name type="scientific">Sphaerochaeta associata</name>
    <dbReference type="NCBI Taxonomy" id="1129264"/>
    <lineage>
        <taxon>Bacteria</taxon>
        <taxon>Pseudomonadati</taxon>
        <taxon>Spirochaetota</taxon>
        <taxon>Spirochaetia</taxon>
        <taxon>Spirochaetales</taxon>
        <taxon>Sphaerochaetaceae</taxon>
        <taxon>Sphaerochaeta</taxon>
    </lineage>
</organism>
<name>A0ABY4DDI6_9SPIR</name>
<dbReference type="RefSeq" id="WP_244774369.1">
    <property type="nucleotide sequence ID" value="NZ_CP094929.1"/>
</dbReference>
<sequence length="99" mass="11014">MIWISSSVDFYKRTLFPAICLACLCDLSRIQWVSPLFARLLLEAGYGSVARVSAAQSRELVQAIADANARLLLFKGKIGQKDMARLVYCANLLSQELEC</sequence>
<dbReference type="Pfam" id="PF25453">
    <property type="entry name" value="DUF7898"/>
    <property type="match status" value="1"/>
</dbReference>
<dbReference type="EMBL" id="CP094929">
    <property type="protein sequence ID" value="UOM52265.1"/>
    <property type="molecule type" value="Genomic_DNA"/>
</dbReference>
<evidence type="ECO:0000313" key="3">
    <source>
        <dbReference type="Proteomes" id="UP000829708"/>
    </source>
</evidence>
<accession>A0ABY4DDI6</accession>
<dbReference type="Proteomes" id="UP000829708">
    <property type="component" value="Chromosome"/>
</dbReference>
<dbReference type="InterPro" id="IPR057220">
    <property type="entry name" value="DUF7898"/>
</dbReference>
<protein>
    <submittedName>
        <fullName evidence="2">DUF4332 domain-containing protein</fullName>
    </submittedName>
</protein>